<feature type="transmembrane region" description="Helical" evidence="1">
    <location>
        <begin position="53"/>
        <end position="72"/>
    </location>
</feature>
<protein>
    <submittedName>
        <fullName evidence="2">Uncharacterized protein</fullName>
    </submittedName>
</protein>
<sequence length="75" mass="8829">MDYILPIHYYLRKMSNQDSNKRKYTLLLSIAFIGIGAWKLYDKFVQKSEVESYQWILAAGLIVLGIYQLIGLRKK</sequence>
<feature type="transmembrane region" description="Helical" evidence="1">
    <location>
        <begin position="24"/>
        <end position="41"/>
    </location>
</feature>
<dbReference type="Proteomes" id="UP000239002">
    <property type="component" value="Unassembled WGS sequence"/>
</dbReference>
<dbReference type="AlphaFoldDB" id="A0A2S6IKV7"/>
<accession>A0A2S6IKV7</accession>
<gene>
    <name evidence="2" type="ORF">LY01_01620</name>
</gene>
<dbReference type="EMBL" id="PTJE01000003">
    <property type="protein sequence ID" value="PPK94867.1"/>
    <property type="molecule type" value="Genomic_DNA"/>
</dbReference>
<reference evidence="2 3" key="1">
    <citation type="submission" date="2018-02" db="EMBL/GenBank/DDBJ databases">
        <title>Genomic Encyclopedia of Archaeal and Bacterial Type Strains, Phase II (KMG-II): from individual species to whole genera.</title>
        <authorList>
            <person name="Goeker M."/>
        </authorList>
    </citation>
    <scope>NUCLEOTIDE SEQUENCE [LARGE SCALE GENOMIC DNA]</scope>
    <source>
        <strain evidence="2 3">DSM 16809</strain>
    </source>
</reference>
<evidence type="ECO:0000256" key="1">
    <source>
        <dbReference type="SAM" id="Phobius"/>
    </source>
</evidence>
<keyword evidence="3" id="KW-1185">Reference proteome</keyword>
<comment type="caution">
    <text evidence="2">The sequence shown here is derived from an EMBL/GenBank/DDBJ whole genome shotgun (WGS) entry which is preliminary data.</text>
</comment>
<name>A0A2S6IKV7_9FLAO</name>
<keyword evidence="1" id="KW-0812">Transmembrane</keyword>
<keyword evidence="1" id="KW-0472">Membrane</keyword>
<organism evidence="2 3">
    <name type="scientific">Nonlabens xylanidelens</name>
    <dbReference type="NCBI Taxonomy" id="191564"/>
    <lineage>
        <taxon>Bacteria</taxon>
        <taxon>Pseudomonadati</taxon>
        <taxon>Bacteroidota</taxon>
        <taxon>Flavobacteriia</taxon>
        <taxon>Flavobacteriales</taxon>
        <taxon>Flavobacteriaceae</taxon>
        <taxon>Nonlabens</taxon>
    </lineage>
</organism>
<keyword evidence="1" id="KW-1133">Transmembrane helix</keyword>
<evidence type="ECO:0000313" key="2">
    <source>
        <dbReference type="EMBL" id="PPK94867.1"/>
    </source>
</evidence>
<evidence type="ECO:0000313" key="3">
    <source>
        <dbReference type="Proteomes" id="UP000239002"/>
    </source>
</evidence>
<proteinExistence type="predicted"/>